<keyword evidence="2" id="KW-1185">Reference proteome</keyword>
<dbReference type="EMBL" id="JARJCN010000126">
    <property type="protein sequence ID" value="KAJ7071752.1"/>
    <property type="molecule type" value="Genomic_DNA"/>
</dbReference>
<organism evidence="1 2">
    <name type="scientific">Mycena belliarum</name>
    <dbReference type="NCBI Taxonomy" id="1033014"/>
    <lineage>
        <taxon>Eukaryota</taxon>
        <taxon>Fungi</taxon>
        <taxon>Dikarya</taxon>
        <taxon>Basidiomycota</taxon>
        <taxon>Agaricomycotina</taxon>
        <taxon>Agaricomycetes</taxon>
        <taxon>Agaricomycetidae</taxon>
        <taxon>Agaricales</taxon>
        <taxon>Marasmiineae</taxon>
        <taxon>Mycenaceae</taxon>
        <taxon>Mycena</taxon>
    </lineage>
</organism>
<dbReference type="Proteomes" id="UP001222325">
    <property type="component" value="Unassembled WGS sequence"/>
</dbReference>
<name>A0AAD6XGK2_9AGAR</name>
<dbReference type="Gene3D" id="2.40.70.10">
    <property type="entry name" value="Acid Proteases"/>
    <property type="match status" value="1"/>
</dbReference>
<dbReference type="InterPro" id="IPR021109">
    <property type="entry name" value="Peptidase_aspartic_dom_sf"/>
</dbReference>
<comment type="caution">
    <text evidence="1">The sequence shown here is derived from an EMBL/GenBank/DDBJ whole genome shotgun (WGS) entry which is preliminary data.</text>
</comment>
<reference evidence="1" key="1">
    <citation type="submission" date="2023-03" db="EMBL/GenBank/DDBJ databases">
        <title>Massive genome expansion in bonnet fungi (Mycena s.s.) driven by repeated elements and novel gene families across ecological guilds.</title>
        <authorList>
            <consortium name="Lawrence Berkeley National Laboratory"/>
            <person name="Harder C.B."/>
            <person name="Miyauchi S."/>
            <person name="Viragh M."/>
            <person name="Kuo A."/>
            <person name="Thoen E."/>
            <person name="Andreopoulos B."/>
            <person name="Lu D."/>
            <person name="Skrede I."/>
            <person name="Drula E."/>
            <person name="Henrissat B."/>
            <person name="Morin E."/>
            <person name="Kohler A."/>
            <person name="Barry K."/>
            <person name="LaButti K."/>
            <person name="Morin E."/>
            <person name="Salamov A."/>
            <person name="Lipzen A."/>
            <person name="Mereny Z."/>
            <person name="Hegedus B."/>
            <person name="Baldrian P."/>
            <person name="Stursova M."/>
            <person name="Weitz H."/>
            <person name="Taylor A."/>
            <person name="Grigoriev I.V."/>
            <person name="Nagy L.G."/>
            <person name="Martin F."/>
            <person name="Kauserud H."/>
        </authorList>
    </citation>
    <scope>NUCLEOTIDE SEQUENCE</scope>
    <source>
        <strain evidence="1">CBHHK173m</strain>
    </source>
</reference>
<dbReference type="SUPFAM" id="SSF50630">
    <property type="entry name" value="Acid proteases"/>
    <property type="match status" value="1"/>
</dbReference>
<protein>
    <submittedName>
        <fullName evidence="1">Uncharacterized protein</fullName>
    </submittedName>
</protein>
<sequence>MRIVITYSGARYLVLGARPQFGSDVDANLGTWNKNIPVLGYEHWLYSSTAKKLDGKVYRYENGTAEFDTGSAYCYVDDDFVDHYYAKIPGFTRKLFGTIEYYMIPWEIGTGPKVELDIGGQMFTLRHTYLPGAKIHVIDKKSYRIGAIQSKKKLLGDAGNLPDIVGRVALINMQLVLQMPDEAPHTISWRTKPTQFYGPAPIPWENV</sequence>
<accession>A0AAD6XGK2</accession>
<dbReference type="AlphaFoldDB" id="A0AAD6XGK2"/>
<evidence type="ECO:0000313" key="2">
    <source>
        <dbReference type="Proteomes" id="UP001222325"/>
    </source>
</evidence>
<evidence type="ECO:0000313" key="1">
    <source>
        <dbReference type="EMBL" id="KAJ7071752.1"/>
    </source>
</evidence>
<proteinExistence type="predicted"/>
<gene>
    <name evidence="1" type="ORF">B0H15DRAFT_807043</name>
</gene>